<name>A0A9P6BW14_9AGAR</name>
<reference evidence="3" key="1">
    <citation type="submission" date="2020-11" db="EMBL/GenBank/DDBJ databases">
        <authorList>
            <consortium name="DOE Joint Genome Institute"/>
            <person name="Ahrendt S."/>
            <person name="Riley R."/>
            <person name="Andreopoulos W."/>
            <person name="Labutti K."/>
            <person name="Pangilinan J."/>
            <person name="Ruiz-Duenas F.J."/>
            <person name="Barrasa J.M."/>
            <person name="Sanchez-Garcia M."/>
            <person name="Camarero S."/>
            <person name="Miyauchi S."/>
            <person name="Serrano A."/>
            <person name="Linde D."/>
            <person name="Babiker R."/>
            <person name="Drula E."/>
            <person name="Ayuso-Fernandez I."/>
            <person name="Pacheco R."/>
            <person name="Padilla G."/>
            <person name="Ferreira P."/>
            <person name="Barriuso J."/>
            <person name="Kellner H."/>
            <person name="Castanera R."/>
            <person name="Alfaro M."/>
            <person name="Ramirez L."/>
            <person name="Pisabarro A.G."/>
            <person name="Kuo A."/>
            <person name="Tritt A."/>
            <person name="Lipzen A."/>
            <person name="He G."/>
            <person name="Yan M."/>
            <person name="Ng V."/>
            <person name="Cullen D."/>
            <person name="Martin F."/>
            <person name="Rosso M.-N."/>
            <person name="Henrissat B."/>
            <person name="Hibbett D."/>
            <person name="Martinez A.T."/>
            <person name="Grigoriev I.V."/>
        </authorList>
    </citation>
    <scope>NUCLEOTIDE SEQUENCE</scope>
    <source>
        <strain evidence="3">MF-IS2</strain>
    </source>
</reference>
<comment type="caution">
    <text evidence="3">The sequence shown here is derived from an EMBL/GenBank/DDBJ whole genome shotgun (WGS) entry which is preliminary data.</text>
</comment>
<feature type="domain" description="Fungal-type protein kinase" evidence="2">
    <location>
        <begin position="109"/>
        <end position="167"/>
    </location>
</feature>
<dbReference type="AlphaFoldDB" id="A0A9P6BW14"/>
<sequence length="169" mass="18329">MAATAAPNLLLCPHGMMILLPMSASISISTTTTTTTTTIPTKASGNIILNSTQTNASSGLLGHPDQQSGKPVFPCVYWAKKHYHLVYGQVGHLLNQAKNLYTSFTAIMHVYIVHWDVSVGNIILVGDRDKVQGKLNDLEYAKEFGMSPAGSDPKTGTLYFVPIEIHRSE</sequence>
<proteinExistence type="predicted"/>
<evidence type="ECO:0000313" key="3">
    <source>
        <dbReference type="EMBL" id="KAF9442386.1"/>
    </source>
</evidence>
<evidence type="ECO:0000256" key="1">
    <source>
        <dbReference type="SAM" id="SignalP"/>
    </source>
</evidence>
<dbReference type="InterPro" id="IPR040976">
    <property type="entry name" value="Pkinase_fungal"/>
</dbReference>
<feature type="signal peptide" evidence="1">
    <location>
        <begin position="1"/>
        <end position="25"/>
    </location>
</feature>
<protein>
    <recommendedName>
        <fullName evidence="2">Fungal-type protein kinase domain-containing protein</fullName>
    </recommendedName>
</protein>
<dbReference type="EMBL" id="MU151643">
    <property type="protein sequence ID" value="KAF9442386.1"/>
    <property type="molecule type" value="Genomic_DNA"/>
</dbReference>
<accession>A0A9P6BW14</accession>
<evidence type="ECO:0000259" key="2">
    <source>
        <dbReference type="Pfam" id="PF17667"/>
    </source>
</evidence>
<keyword evidence="1" id="KW-0732">Signal</keyword>
<keyword evidence="4" id="KW-1185">Reference proteome</keyword>
<dbReference type="SUPFAM" id="SSF56112">
    <property type="entry name" value="Protein kinase-like (PK-like)"/>
    <property type="match status" value="1"/>
</dbReference>
<dbReference type="InterPro" id="IPR011009">
    <property type="entry name" value="Kinase-like_dom_sf"/>
</dbReference>
<organism evidence="3 4">
    <name type="scientific">Macrolepiota fuliginosa MF-IS2</name>
    <dbReference type="NCBI Taxonomy" id="1400762"/>
    <lineage>
        <taxon>Eukaryota</taxon>
        <taxon>Fungi</taxon>
        <taxon>Dikarya</taxon>
        <taxon>Basidiomycota</taxon>
        <taxon>Agaricomycotina</taxon>
        <taxon>Agaricomycetes</taxon>
        <taxon>Agaricomycetidae</taxon>
        <taxon>Agaricales</taxon>
        <taxon>Agaricineae</taxon>
        <taxon>Agaricaceae</taxon>
        <taxon>Macrolepiota</taxon>
    </lineage>
</organism>
<dbReference type="OrthoDB" id="3057799at2759"/>
<evidence type="ECO:0000313" key="4">
    <source>
        <dbReference type="Proteomes" id="UP000807342"/>
    </source>
</evidence>
<gene>
    <name evidence="3" type="ORF">P691DRAFT_765273</name>
</gene>
<dbReference type="Pfam" id="PF17667">
    <property type="entry name" value="Pkinase_fungal"/>
    <property type="match status" value="1"/>
</dbReference>
<dbReference type="Proteomes" id="UP000807342">
    <property type="component" value="Unassembled WGS sequence"/>
</dbReference>
<feature type="chain" id="PRO_5040469775" description="Fungal-type protein kinase domain-containing protein" evidence="1">
    <location>
        <begin position="26"/>
        <end position="169"/>
    </location>
</feature>